<evidence type="ECO:0000313" key="2">
    <source>
        <dbReference type="Proteomes" id="UP000178912"/>
    </source>
</evidence>
<evidence type="ECO:0000313" key="1">
    <source>
        <dbReference type="EMBL" id="CZS99474.1"/>
    </source>
</evidence>
<name>A0A1E1KRB9_9HELO</name>
<accession>A0A1E1KRB9</accession>
<dbReference type="OrthoDB" id="9997739at2759"/>
<protein>
    <recommendedName>
        <fullName evidence="3">BTB domain-containing protein</fullName>
    </recommendedName>
</protein>
<dbReference type="AlphaFoldDB" id="A0A1E1KRB9"/>
<gene>
    <name evidence="1" type="ORF">RAG0_07806</name>
</gene>
<dbReference type="Proteomes" id="UP000178912">
    <property type="component" value="Unassembled WGS sequence"/>
</dbReference>
<evidence type="ECO:0008006" key="3">
    <source>
        <dbReference type="Google" id="ProtNLM"/>
    </source>
</evidence>
<reference evidence="2" key="1">
    <citation type="submission" date="2016-03" db="EMBL/GenBank/DDBJ databases">
        <authorList>
            <person name="Guldener U."/>
        </authorList>
    </citation>
    <scope>NUCLEOTIDE SEQUENCE [LARGE SCALE GENOMIC DNA]</scope>
    <source>
        <strain evidence="2">04CH-RAC-A.6.1</strain>
    </source>
</reference>
<organism evidence="1 2">
    <name type="scientific">Rhynchosporium agropyri</name>
    <dbReference type="NCBI Taxonomy" id="914238"/>
    <lineage>
        <taxon>Eukaryota</taxon>
        <taxon>Fungi</taxon>
        <taxon>Dikarya</taxon>
        <taxon>Ascomycota</taxon>
        <taxon>Pezizomycotina</taxon>
        <taxon>Leotiomycetes</taxon>
        <taxon>Helotiales</taxon>
        <taxon>Ploettnerulaceae</taxon>
        <taxon>Rhynchosporium</taxon>
    </lineage>
</organism>
<sequence length="155" mass="17645">MRETTGVNQSIKEKRLLSSKTFQFLVGPNVQDRTPFTIHTAIVETLSTPLAALMNGSMREAIGGVTTLEEVDEQTFVRFCEYAYIGDYTPAQQQVVLPSFQFENGDSLIKCYYKERAFLASRKSKKKKGSFKLPDIDNAKESYERYSHKTPTQKL</sequence>
<dbReference type="InterPro" id="IPR011333">
    <property type="entry name" value="SKP1/BTB/POZ_sf"/>
</dbReference>
<keyword evidence="2" id="KW-1185">Reference proteome</keyword>
<proteinExistence type="predicted"/>
<dbReference type="Gene3D" id="3.30.710.10">
    <property type="entry name" value="Potassium Channel Kv1.1, Chain A"/>
    <property type="match status" value="1"/>
</dbReference>
<dbReference type="EMBL" id="FJUX01000041">
    <property type="protein sequence ID" value="CZS99474.1"/>
    <property type="molecule type" value="Genomic_DNA"/>
</dbReference>